<dbReference type="EMBL" id="UINC01159545">
    <property type="protein sequence ID" value="SVD57692.1"/>
    <property type="molecule type" value="Genomic_DNA"/>
</dbReference>
<reference evidence="1" key="1">
    <citation type="submission" date="2018-05" db="EMBL/GenBank/DDBJ databases">
        <authorList>
            <person name="Lanie J.A."/>
            <person name="Ng W.-L."/>
            <person name="Kazmierczak K.M."/>
            <person name="Andrzejewski T.M."/>
            <person name="Davidsen T.M."/>
            <person name="Wayne K.J."/>
            <person name="Tettelin H."/>
            <person name="Glass J.I."/>
            <person name="Rusch D."/>
            <person name="Podicherti R."/>
            <person name="Tsui H.-C.T."/>
            <person name="Winkler M.E."/>
        </authorList>
    </citation>
    <scope>NUCLEOTIDE SEQUENCE</scope>
</reference>
<dbReference type="InterPro" id="IPR000119">
    <property type="entry name" value="Hist_DNA-bd"/>
</dbReference>
<accession>A0A382WFY9</accession>
<feature type="non-terminal residue" evidence="1">
    <location>
        <position position="54"/>
    </location>
</feature>
<dbReference type="InterPro" id="IPR010992">
    <property type="entry name" value="IHF-like_DNA-bd_dom_sf"/>
</dbReference>
<proteinExistence type="predicted"/>
<evidence type="ECO:0008006" key="2">
    <source>
        <dbReference type="Google" id="ProtNLM"/>
    </source>
</evidence>
<gene>
    <name evidence="1" type="ORF">METZ01_LOCUS410546</name>
</gene>
<dbReference type="Pfam" id="PF00216">
    <property type="entry name" value="Bac_DNA_binding"/>
    <property type="match status" value="1"/>
</dbReference>
<dbReference type="AlphaFoldDB" id="A0A382WFY9"/>
<dbReference type="SUPFAM" id="SSF47729">
    <property type="entry name" value="IHF-like DNA-binding proteins"/>
    <property type="match status" value="1"/>
</dbReference>
<dbReference type="Gene3D" id="4.10.520.10">
    <property type="entry name" value="IHF-like DNA-binding proteins"/>
    <property type="match status" value="1"/>
</dbReference>
<dbReference type="GO" id="GO:0003677">
    <property type="term" value="F:DNA binding"/>
    <property type="evidence" value="ECO:0007669"/>
    <property type="project" value="InterPro"/>
</dbReference>
<sequence>MTKQNLVNTVLENCDDLHANKKLVNNIVDSTFEVIAKELKKQGKVTCSKFGTFR</sequence>
<evidence type="ECO:0000313" key="1">
    <source>
        <dbReference type="EMBL" id="SVD57692.1"/>
    </source>
</evidence>
<protein>
    <recommendedName>
        <fullName evidence="2">Integration host factor subunit beta</fullName>
    </recommendedName>
</protein>
<name>A0A382WFY9_9ZZZZ</name>
<dbReference type="GO" id="GO:0030527">
    <property type="term" value="F:structural constituent of chromatin"/>
    <property type="evidence" value="ECO:0007669"/>
    <property type="project" value="InterPro"/>
</dbReference>
<organism evidence="1">
    <name type="scientific">marine metagenome</name>
    <dbReference type="NCBI Taxonomy" id="408172"/>
    <lineage>
        <taxon>unclassified sequences</taxon>
        <taxon>metagenomes</taxon>
        <taxon>ecological metagenomes</taxon>
    </lineage>
</organism>